<evidence type="ECO:0000256" key="1">
    <source>
        <dbReference type="ARBA" id="ARBA00022500"/>
    </source>
</evidence>
<dbReference type="PANTHER" id="PTHR35147">
    <property type="entry name" value="CHEMORECEPTOR GLUTAMINE DEAMIDASE CHED-RELATED"/>
    <property type="match status" value="1"/>
</dbReference>
<dbReference type="CDD" id="cd16352">
    <property type="entry name" value="CheD"/>
    <property type="match status" value="1"/>
</dbReference>
<organism evidence="3">
    <name type="scientific">bioreactor metagenome</name>
    <dbReference type="NCBI Taxonomy" id="1076179"/>
    <lineage>
        <taxon>unclassified sequences</taxon>
        <taxon>metagenomes</taxon>
        <taxon>ecological metagenomes</taxon>
    </lineage>
</organism>
<evidence type="ECO:0000256" key="2">
    <source>
        <dbReference type="ARBA" id="ARBA00022801"/>
    </source>
</evidence>
<gene>
    <name evidence="3" type="primary">cheD_23</name>
    <name evidence="3" type="ORF">SDC9_175483</name>
</gene>
<dbReference type="EC" id="3.5.1.44" evidence="3"/>
<keyword evidence="3" id="KW-0675">Receptor</keyword>
<reference evidence="3" key="1">
    <citation type="submission" date="2019-08" db="EMBL/GenBank/DDBJ databases">
        <authorList>
            <person name="Kucharzyk K."/>
            <person name="Murdoch R.W."/>
            <person name="Higgins S."/>
            <person name="Loffler F."/>
        </authorList>
    </citation>
    <scope>NUCLEOTIDE SEQUENCE</scope>
</reference>
<dbReference type="SUPFAM" id="SSF64438">
    <property type="entry name" value="CNF1/YfiH-like putative cysteine hydrolases"/>
    <property type="match status" value="1"/>
</dbReference>
<name>A0A645GVI5_9ZZZZ</name>
<evidence type="ECO:0000313" key="3">
    <source>
        <dbReference type="EMBL" id="MPN28044.1"/>
    </source>
</evidence>
<comment type="caution">
    <text evidence="3">The sequence shown here is derived from an EMBL/GenBank/DDBJ whole genome shotgun (WGS) entry which is preliminary data.</text>
</comment>
<dbReference type="AlphaFoldDB" id="A0A645GVI5"/>
<dbReference type="GO" id="GO:0050568">
    <property type="term" value="F:protein-glutamine glutaminase activity"/>
    <property type="evidence" value="ECO:0007669"/>
    <property type="project" value="UniProtKB-EC"/>
</dbReference>
<dbReference type="InterPro" id="IPR038592">
    <property type="entry name" value="CheD-like_sf"/>
</dbReference>
<dbReference type="EMBL" id="VSSQ01078166">
    <property type="protein sequence ID" value="MPN28044.1"/>
    <property type="molecule type" value="Genomic_DNA"/>
</dbReference>
<dbReference type="InterPro" id="IPR011324">
    <property type="entry name" value="Cytotoxic_necrot_fac-like_cat"/>
</dbReference>
<dbReference type="Gene3D" id="3.30.1330.200">
    <property type="match status" value="1"/>
</dbReference>
<protein>
    <submittedName>
        <fullName evidence="3">Chemoreceptor glutamine deamidase CheD</fullName>
        <ecNumber evidence="3">3.5.1.44</ecNumber>
    </submittedName>
</protein>
<proteinExistence type="predicted"/>
<accession>A0A645GVI5</accession>
<keyword evidence="2 3" id="KW-0378">Hydrolase</keyword>
<dbReference type="Pfam" id="PF03975">
    <property type="entry name" value="CheD"/>
    <property type="match status" value="1"/>
</dbReference>
<dbReference type="InterPro" id="IPR005659">
    <property type="entry name" value="Chemorcpt_Glu_NH3ase_CheD"/>
</dbReference>
<sequence>MHIAGLSHILLPESALCPDDENKFKFADTAIETLVKSMEKHGCSRFRITAKIAGGACMFASTGINIGQRNVEVVKRELCRLNINLTGEDTGGNFGRTVDINPENGTVTVKAIGKANREL</sequence>
<dbReference type="PANTHER" id="PTHR35147:SF1">
    <property type="entry name" value="CHEMORECEPTOR GLUTAMINE DEAMIDASE CHED-RELATED"/>
    <property type="match status" value="1"/>
</dbReference>
<keyword evidence="1" id="KW-0145">Chemotaxis</keyword>
<dbReference type="GO" id="GO:0006935">
    <property type="term" value="P:chemotaxis"/>
    <property type="evidence" value="ECO:0007669"/>
    <property type="project" value="UniProtKB-KW"/>
</dbReference>